<keyword evidence="5" id="KW-0732">Signal</keyword>
<dbReference type="InterPro" id="IPR044666">
    <property type="entry name" value="Cyclophilin_A-like"/>
</dbReference>
<keyword evidence="3 5" id="KW-0697">Rotamase</keyword>
<keyword evidence="9" id="KW-1185">Reference proteome</keyword>
<evidence type="ECO:0000256" key="6">
    <source>
        <dbReference type="SAM" id="MobiDB-lite"/>
    </source>
</evidence>
<dbReference type="Gene3D" id="2.40.100.10">
    <property type="entry name" value="Cyclophilin-like"/>
    <property type="match status" value="1"/>
</dbReference>
<dbReference type="OrthoDB" id="9807797at2"/>
<dbReference type="EMBL" id="VNHS01000008">
    <property type="protein sequence ID" value="TYP72567.1"/>
    <property type="molecule type" value="Genomic_DNA"/>
</dbReference>
<dbReference type="SUPFAM" id="SSF50891">
    <property type="entry name" value="Cyclophilin-like"/>
    <property type="match status" value="1"/>
</dbReference>
<dbReference type="Pfam" id="PF00160">
    <property type="entry name" value="Pro_isomerase"/>
    <property type="match status" value="1"/>
</dbReference>
<evidence type="ECO:0000313" key="9">
    <source>
        <dbReference type="Proteomes" id="UP000323257"/>
    </source>
</evidence>
<feature type="region of interest" description="Disordered" evidence="6">
    <location>
        <begin position="33"/>
        <end position="82"/>
    </location>
</feature>
<dbReference type="PROSITE" id="PS50072">
    <property type="entry name" value="CSA_PPIASE_2"/>
    <property type="match status" value="1"/>
</dbReference>
<protein>
    <recommendedName>
        <fullName evidence="5">Peptidyl-prolyl cis-trans isomerase</fullName>
        <shortName evidence="5">PPIase</shortName>
        <ecNumber evidence="5">5.2.1.8</ecNumber>
    </recommendedName>
</protein>
<keyword evidence="4 5" id="KW-0413">Isomerase</keyword>
<evidence type="ECO:0000256" key="1">
    <source>
        <dbReference type="ARBA" id="ARBA00000971"/>
    </source>
</evidence>
<dbReference type="PANTHER" id="PTHR45625">
    <property type="entry name" value="PEPTIDYL-PROLYL CIS-TRANS ISOMERASE-RELATED"/>
    <property type="match status" value="1"/>
</dbReference>
<feature type="compositionally biased region" description="Low complexity" evidence="6">
    <location>
        <begin position="47"/>
        <end position="64"/>
    </location>
</feature>
<dbReference type="AlphaFoldDB" id="A0A5S5BZW0"/>
<evidence type="ECO:0000256" key="5">
    <source>
        <dbReference type="RuleBase" id="RU363019"/>
    </source>
</evidence>
<comment type="function">
    <text evidence="2 5">PPIases accelerate the folding of proteins. It catalyzes the cis-trans isomerization of proline imidic peptide bonds in oligopeptides.</text>
</comment>
<evidence type="ECO:0000256" key="3">
    <source>
        <dbReference type="ARBA" id="ARBA00023110"/>
    </source>
</evidence>
<dbReference type="CDD" id="cd00317">
    <property type="entry name" value="cyclophilin"/>
    <property type="match status" value="1"/>
</dbReference>
<evidence type="ECO:0000259" key="7">
    <source>
        <dbReference type="PROSITE" id="PS50072"/>
    </source>
</evidence>
<comment type="catalytic activity">
    <reaction evidence="1 5">
        <text>[protein]-peptidylproline (omega=180) = [protein]-peptidylproline (omega=0)</text>
        <dbReference type="Rhea" id="RHEA:16237"/>
        <dbReference type="Rhea" id="RHEA-COMP:10747"/>
        <dbReference type="Rhea" id="RHEA-COMP:10748"/>
        <dbReference type="ChEBI" id="CHEBI:83833"/>
        <dbReference type="ChEBI" id="CHEBI:83834"/>
        <dbReference type="EC" id="5.2.1.8"/>
    </reaction>
</comment>
<organism evidence="8 9">
    <name type="scientific">Paenibacillus methanolicus</name>
    <dbReference type="NCBI Taxonomy" id="582686"/>
    <lineage>
        <taxon>Bacteria</taxon>
        <taxon>Bacillati</taxon>
        <taxon>Bacillota</taxon>
        <taxon>Bacilli</taxon>
        <taxon>Bacillales</taxon>
        <taxon>Paenibacillaceae</taxon>
        <taxon>Paenibacillus</taxon>
    </lineage>
</organism>
<dbReference type="EC" id="5.2.1.8" evidence="5"/>
<evidence type="ECO:0000256" key="2">
    <source>
        <dbReference type="ARBA" id="ARBA00002388"/>
    </source>
</evidence>
<comment type="similarity">
    <text evidence="5">Belongs to the cyclophilin-type PPIase family.</text>
</comment>
<comment type="caution">
    <text evidence="8">The sequence shown here is derived from an EMBL/GenBank/DDBJ whole genome shotgun (WGS) entry which is preliminary data.</text>
</comment>
<feature type="signal peptide" evidence="5">
    <location>
        <begin position="1"/>
        <end position="21"/>
    </location>
</feature>
<dbReference type="PROSITE" id="PS51257">
    <property type="entry name" value="PROKAR_LIPOPROTEIN"/>
    <property type="match status" value="1"/>
</dbReference>
<dbReference type="InterPro" id="IPR029000">
    <property type="entry name" value="Cyclophilin-like_dom_sf"/>
</dbReference>
<proteinExistence type="inferred from homology"/>
<dbReference type="InterPro" id="IPR002130">
    <property type="entry name" value="Cyclophilin-type_PPIase_dom"/>
</dbReference>
<accession>A0A5S5BZW0</accession>
<gene>
    <name evidence="8" type="ORF">BCM02_108222</name>
</gene>
<reference evidence="8 9" key="1">
    <citation type="submission" date="2019-07" db="EMBL/GenBank/DDBJ databases">
        <title>Genomic Encyclopedia of Type Strains, Phase III (KMG-III): the genomes of soil and plant-associated and newly described type strains.</title>
        <authorList>
            <person name="Whitman W."/>
        </authorList>
    </citation>
    <scope>NUCLEOTIDE SEQUENCE [LARGE SCALE GENOMIC DNA]</scope>
    <source>
        <strain evidence="8 9">BL24</strain>
    </source>
</reference>
<dbReference type="RefSeq" id="WP_148931183.1">
    <property type="nucleotide sequence ID" value="NZ_VNHS01000008.1"/>
</dbReference>
<dbReference type="GO" id="GO:0003755">
    <property type="term" value="F:peptidyl-prolyl cis-trans isomerase activity"/>
    <property type="evidence" value="ECO:0007669"/>
    <property type="project" value="UniProtKB-UniRule"/>
</dbReference>
<dbReference type="Proteomes" id="UP000323257">
    <property type="component" value="Unassembled WGS sequence"/>
</dbReference>
<name>A0A5S5BZW0_9BACL</name>
<evidence type="ECO:0000256" key="4">
    <source>
        <dbReference type="ARBA" id="ARBA00023235"/>
    </source>
</evidence>
<dbReference type="PRINTS" id="PR00153">
    <property type="entry name" value="CSAPPISMRASE"/>
</dbReference>
<feature type="domain" description="PPIase cyclophilin-type" evidence="7">
    <location>
        <begin position="102"/>
        <end position="249"/>
    </location>
</feature>
<feature type="chain" id="PRO_5039751994" description="Peptidyl-prolyl cis-trans isomerase" evidence="5">
    <location>
        <begin position="22"/>
        <end position="252"/>
    </location>
</feature>
<dbReference type="PANTHER" id="PTHR45625:SF4">
    <property type="entry name" value="PEPTIDYLPROLYL ISOMERASE DOMAIN AND WD REPEAT-CONTAINING PROTEIN 1"/>
    <property type="match status" value="1"/>
</dbReference>
<evidence type="ECO:0000313" key="8">
    <source>
        <dbReference type="EMBL" id="TYP72567.1"/>
    </source>
</evidence>
<sequence>MQRKRLFMTLLLSAALIAATAGCGAKQEVEENNGGNAATGGGAAQTESNAGNAANGGENTAAEDNVADSADTTSQAKSWDKMPEMSIDTSKTYLAHFKTNKGDFTVELFAKDAPQTVNSFVFLANEKFYDGIKFHRIIETFMIQTGDPLGNGTGGPGYDIPDELDNGHQYEEGIVAMANAGPNTGGSQFFICTGADAAGLNMQPNYTIFGKVTEGMDVVTAISKTPVEANMQGEPSQPTEEVTIDGLTIEVK</sequence>